<feature type="transmembrane region" description="Helical" evidence="1">
    <location>
        <begin position="129"/>
        <end position="150"/>
    </location>
</feature>
<feature type="transmembrane region" description="Helical" evidence="1">
    <location>
        <begin position="78"/>
        <end position="101"/>
    </location>
</feature>
<protein>
    <submittedName>
        <fullName evidence="2">Uncharacterized protein</fullName>
    </submittedName>
</protein>
<comment type="caution">
    <text evidence="2">The sequence shown here is derived from an EMBL/GenBank/DDBJ whole genome shotgun (WGS) entry which is preliminary data.</text>
</comment>
<feature type="non-terminal residue" evidence="2">
    <location>
        <position position="555"/>
    </location>
</feature>
<reference evidence="2" key="2">
    <citation type="journal article" date="2021" name="Microbiome">
        <title>Successional dynamics and alternative stable states in a saline activated sludge microbial community over 9 years.</title>
        <authorList>
            <person name="Wang Y."/>
            <person name="Ye J."/>
            <person name="Ju F."/>
            <person name="Liu L."/>
            <person name="Boyd J.A."/>
            <person name="Deng Y."/>
            <person name="Parks D.H."/>
            <person name="Jiang X."/>
            <person name="Yin X."/>
            <person name="Woodcroft B.J."/>
            <person name="Tyson G.W."/>
            <person name="Hugenholtz P."/>
            <person name="Polz M.F."/>
            <person name="Zhang T."/>
        </authorList>
    </citation>
    <scope>NUCLEOTIDE SEQUENCE</scope>
    <source>
        <strain evidence="2">HKST-UBA16</strain>
    </source>
</reference>
<feature type="transmembrane region" description="Helical" evidence="1">
    <location>
        <begin position="32"/>
        <end position="51"/>
    </location>
</feature>
<dbReference type="Proteomes" id="UP000748332">
    <property type="component" value="Unassembled WGS sequence"/>
</dbReference>
<organism evidence="2 3">
    <name type="scientific">Candidatus Dojkabacteria bacterium</name>
    <dbReference type="NCBI Taxonomy" id="2099670"/>
    <lineage>
        <taxon>Bacteria</taxon>
        <taxon>Candidatus Dojkabacteria</taxon>
    </lineage>
</organism>
<dbReference type="EMBL" id="JAGQLM010000176">
    <property type="protein sequence ID" value="MCA9375424.1"/>
    <property type="molecule type" value="Genomic_DNA"/>
</dbReference>
<evidence type="ECO:0000256" key="1">
    <source>
        <dbReference type="SAM" id="Phobius"/>
    </source>
</evidence>
<proteinExistence type="predicted"/>
<name>A0A955KVY5_9BACT</name>
<dbReference type="AlphaFoldDB" id="A0A955KVY5"/>
<evidence type="ECO:0000313" key="3">
    <source>
        <dbReference type="Proteomes" id="UP000748332"/>
    </source>
</evidence>
<feature type="transmembrane region" description="Helical" evidence="1">
    <location>
        <begin position="179"/>
        <end position="199"/>
    </location>
</feature>
<keyword evidence="1" id="KW-0812">Transmembrane</keyword>
<keyword evidence="1" id="KW-0472">Membrane</keyword>
<evidence type="ECO:0000313" key="2">
    <source>
        <dbReference type="EMBL" id="MCA9375424.1"/>
    </source>
</evidence>
<accession>A0A955KVY5</accession>
<gene>
    <name evidence="2" type="ORF">KC622_03780</name>
</gene>
<keyword evidence="1" id="KW-1133">Transmembrane helix</keyword>
<feature type="non-terminal residue" evidence="2">
    <location>
        <position position="1"/>
    </location>
</feature>
<sequence>QLVTILASVGDATYPAPQYWTYFQKIEGWLDIWLVLGFVFILTLAWFIYMSPMRDNSLVRRTFKFVIQDLNIQSKVRYLAPFLVFLFIILTIVAGISWIIFVNNLAPSWLARIIVSADLTLASLGVSRVFNILVFSFSSLLGITLALEAISQKDLIPKKYNLAVFSTSRRYLIWLLRKISFKLVPVIIVITILFAYFFVGISKYWGIKKSGSMTSISLKSIKKINPSAKVFKSGALSQQSLLADKIETALRIPFSRKVSDLTVKSDLKSQSDIYAEWDYKGATYGQLVYSPTLENYTQKRIDDSSLSIYWKNENIANKAQDVSLFTDLVKDNKRIGFSRYSLSNTPVSGVEDIDTERISWGDLYMTEDTLSQSFSPINSVQSYDLGDIKGEFEVYVYLSDSLEARLLYRDLNRDFGTDSFYMVLVDRNSNVMYSQKVEDDNLPIRGGESVNSIDFSIDSITPGLYRILLTTDLENSLFENSDISKYNPDLVFRSISLNSKYLVYRPLSKSWTLPKNPVNQVFDVRDRRIQLEKGDIDAFALDKDCDTEISTQFTL</sequence>
<reference evidence="2" key="1">
    <citation type="submission" date="2020-04" db="EMBL/GenBank/DDBJ databases">
        <authorList>
            <person name="Zhang T."/>
        </authorList>
    </citation>
    <scope>NUCLEOTIDE SEQUENCE</scope>
    <source>
        <strain evidence="2">HKST-UBA16</strain>
    </source>
</reference>